<accession>A0A9P7RZ56</accession>
<comment type="caution">
    <text evidence="1">The sequence shown here is derived from an EMBL/GenBank/DDBJ whole genome shotgun (WGS) entry which is preliminary data.</text>
</comment>
<dbReference type="KEGG" id="more:E1B28_008468"/>
<gene>
    <name evidence="1" type="ORF">E1B28_008468</name>
</gene>
<dbReference type="GeneID" id="66077544"/>
<dbReference type="RefSeq" id="XP_043008562.1">
    <property type="nucleotide sequence ID" value="XM_043153278.1"/>
</dbReference>
<dbReference type="EMBL" id="CM032185">
    <property type="protein sequence ID" value="KAG7092092.1"/>
    <property type="molecule type" value="Genomic_DNA"/>
</dbReference>
<keyword evidence="2" id="KW-1185">Reference proteome</keyword>
<name>A0A9P7RZ56_9AGAR</name>
<evidence type="ECO:0000313" key="1">
    <source>
        <dbReference type="EMBL" id="KAG7092092.1"/>
    </source>
</evidence>
<evidence type="ECO:0000313" key="2">
    <source>
        <dbReference type="Proteomes" id="UP001049176"/>
    </source>
</evidence>
<reference evidence="1" key="1">
    <citation type="journal article" date="2021" name="Genome Biol. Evol.">
        <title>The assembled and annotated genome of the fairy-ring fungus Marasmius oreades.</title>
        <authorList>
            <person name="Hiltunen M."/>
            <person name="Ament-Velasquez S.L."/>
            <person name="Johannesson H."/>
        </authorList>
    </citation>
    <scope>NUCLEOTIDE SEQUENCE</scope>
    <source>
        <strain evidence="1">03SP1</strain>
    </source>
</reference>
<sequence>MPASDASLPDMDVWSEEVDQLDPYDDNVNSNVATQQHSVFSFEVSEASFRLGSNFIQVDARIEWHNNAPFWVLALLPFAPILIHALVRGEGNSVLPGLAV</sequence>
<dbReference type="Proteomes" id="UP001049176">
    <property type="component" value="Chromosome 5"/>
</dbReference>
<organism evidence="1 2">
    <name type="scientific">Marasmius oreades</name>
    <name type="common">fairy-ring Marasmius</name>
    <dbReference type="NCBI Taxonomy" id="181124"/>
    <lineage>
        <taxon>Eukaryota</taxon>
        <taxon>Fungi</taxon>
        <taxon>Dikarya</taxon>
        <taxon>Basidiomycota</taxon>
        <taxon>Agaricomycotina</taxon>
        <taxon>Agaricomycetes</taxon>
        <taxon>Agaricomycetidae</taxon>
        <taxon>Agaricales</taxon>
        <taxon>Marasmiineae</taxon>
        <taxon>Marasmiaceae</taxon>
        <taxon>Marasmius</taxon>
    </lineage>
</organism>
<dbReference type="AlphaFoldDB" id="A0A9P7RZ56"/>
<proteinExistence type="predicted"/>
<protein>
    <submittedName>
        <fullName evidence="1">Uncharacterized protein</fullName>
    </submittedName>
</protein>